<dbReference type="PANTHER" id="PTHR33383:SF1">
    <property type="entry name" value="MEMBRANE PROTEIN INSERTION EFFICIENCY FACTOR-RELATED"/>
    <property type="match status" value="1"/>
</dbReference>
<dbReference type="EMBL" id="UOEP01000204">
    <property type="protein sequence ID" value="VAW24061.1"/>
    <property type="molecule type" value="Genomic_DNA"/>
</dbReference>
<name>A0A3B0TZ57_9ZZZZ</name>
<gene>
    <name evidence="1" type="ORF">MNBD_BACTEROID01-2724</name>
</gene>
<dbReference type="Pfam" id="PF01809">
    <property type="entry name" value="YidD"/>
    <property type="match status" value="1"/>
</dbReference>
<evidence type="ECO:0000313" key="1">
    <source>
        <dbReference type="EMBL" id="VAW24061.1"/>
    </source>
</evidence>
<dbReference type="InterPro" id="IPR002696">
    <property type="entry name" value="Membr_insert_effic_factor_YidD"/>
</dbReference>
<dbReference type="NCBIfam" id="TIGR00278">
    <property type="entry name" value="membrane protein insertion efficiency factor YidD"/>
    <property type="match status" value="1"/>
</dbReference>
<sequence length="106" mass="12051">MQCVAKFILKLLGWVLLLPVYLYKYAISPLTPASCRHYPTCSEYAVQALKVHGPIKGFWLATKRISKCHPWGTHGYDPVPPKGCKTHPPHSKKEKLTEKKTYGILF</sequence>
<proteinExistence type="inferred from homology"/>
<organism evidence="1">
    <name type="scientific">hydrothermal vent metagenome</name>
    <dbReference type="NCBI Taxonomy" id="652676"/>
    <lineage>
        <taxon>unclassified sequences</taxon>
        <taxon>metagenomes</taxon>
        <taxon>ecological metagenomes</taxon>
    </lineage>
</organism>
<protein>
    <submittedName>
        <fullName evidence="1">Membrane protein insertion efficiency factor YidD</fullName>
    </submittedName>
</protein>
<dbReference type="PANTHER" id="PTHR33383">
    <property type="entry name" value="MEMBRANE PROTEIN INSERTION EFFICIENCY FACTOR-RELATED"/>
    <property type="match status" value="1"/>
</dbReference>
<dbReference type="AlphaFoldDB" id="A0A3B0TZ57"/>
<dbReference type="HAMAP" id="MF_00386">
    <property type="entry name" value="UPF0161_YidD"/>
    <property type="match status" value="1"/>
</dbReference>
<reference evidence="1" key="1">
    <citation type="submission" date="2018-06" db="EMBL/GenBank/DDBJ databases">
        <authorList>
            <person name="Zhirakovskaya E."/>
        </authorList>
    </citation>
    <scope>NUCLEOTIDE SEQUENCE</scope>
</reference>
<accession>A0A3B0TZ57</accession>
<dbReference type="SMART" id="SM01234">
    <property type="entry name" value="Haemolytic"/>
    <property type="match status" value="1"/>
</dbReference>